<dbReference type="OrthoDB" id="2532955at2759"/>
<dbReference type="AlphaFoldDB" id="A0A1C7M316"/>
<evidence type="ECO:0000256" key="1">
    <source>
        <dbReference type="SAM" id="MobiDB-lite"/>
    </source>
</evidence>
<feature type="region of interest" description="Disordered" evidence="1">
    <location>
        <begin position="99"/>
        <end position="135"/>
    </location>
</feature>
<keyword evidence="3" id="KW-1185">Reference proteome</keyword>
<organism evidence="2 3">
    <name type="scientific">Grifola frondosa</name>
    <name type="common">Maitake</name>
    <name type="synonym">Polyporus frondosus</name>
    <dbReference type="NCBI Taxonomy" id="5627"/>
    <lineage>
        <taxon>Eukaryota</taxon>
        <taxon>Fungi</taxon>
        <taxon>Dikarya</taxon>
        <taxon>Basidiomycota</taxon>
        <taxon>Agaricomycotina</taxon>
        <taxon>Agaricomycetes</taxon>
        <taxon>Polyporales</taxon>
        <taxon>Grifolaceae</taxon>
        <taxon>Grifola</taxon>
    </lineage>
</organism>
<protein>
    <submittedName>
        <fullName evidence="2">Uncharacterized protein</fullName>
    </submittedName>
</protein>
<evidence type="ECO:0000313" key="2">
    <source>
        <dbReference type="EMBL" id="OBZ69444.1"/>
    </source>
</evidence>
<dbReference type="Proteomes" id="UP000092993">
    <property type="component" value="Unassembled WGS sequence"/>
</dbReference>
<evidence type="ECO:0000313" key="3">
    <source>
        <dbReference type="Proteomes" id="UP000092993"/>
    </source>
</evidence>
<feature type="compositionally biased region" description="Basic residues" evidence="1">
    <location>
        <begin position="102"/>
        <end position="113"/>
    </location>
</feature>
<proteinExistence type="predicted"/>
<comment type="caution">
    <text evidence="2">The sequence shown here is derived from an EMBL/GenBank/DDBJ whole genome shotgun (WGS) entry which is preliminary data.</text>
</comment>
<sequence length="163" mass="18015">MLIHCGATLVIVADPSCSTPAKDGVAVHSGTINSEYDILQTLQEGYGRGIIIEAAIQHQSGAKHPDPIRPTAHFLRVTPRRAMLHVHALHDRDHDAHDIRRPRAAHHRARRDARRYPRATEHEGARPAHSPTRASVARASMYVRDAHDPVYLTRSSSGAEGMQ</sequence>
<name>A0A1C7M316_GRIFR</name>
<reference evidence="2 3" key="1">
    <citation type="submission" date="2016-03" db="EMBL/GenBank/DDBJ databases">
        <title>Whole genome sequencing of Grifola frondosa 9006-11.</title>
        <authorList>
            <person name="Min B."/>
            <person name="Park H."/>
            <person name="Kim J.-G."/>
            <person name="Cho H."/>
            <person name="Oh Y.-L."/>
            <person name="Kong W.-S."/>
            <person name="Choi I.-G."/>
        </authorList>
    </citation>
    <scope>NUCLEOTIDE SEQUENCE [LARGE SCALE GENOMIC DNA]</scope>
    <source>
        <strain evidence="2 3">9006-11</strain>
    </source>
</reference>
<feature type="compositionally biased region" description="Basic and acidic residues" evidence="1">
    <location>
        <begin position="114"/>
        <end position="126"/>
    </location>
</feature>
<dbReference type="EMBL" id="LUGG01000017">
    <property type="protein sequence ID" value="OBZ69444.1"/>
    <property type="molecule type" value="Genomic_DNA"/>
</dbReference>
<accession>A0A1C7M316</accession>
<gene>
    <name evidence="2" type="ORF">A0H81_10660</name>
</gene>